<dbReference type="GO" id="GO:0003676">
    <property type="term" value="F:nucleic acid binding"/>
    <property type="evidence" value="ECO:0007669"/>
    <property type="project" value="InterPro"/>
</dbReference>
<dbReference type="GO" id="GO:0005524">
    <property type="term" value="F:ATP binding"/>
    <property type="evidence" value="ECO:0007669"/>
    <property type="project" value="InterPro"/>
</dbReference>
<dbReference type="Pfam" id="PF13307">
    <property type="entry name" value="Helicase_C_2"/>
    <property type="match status" value="1"/>
</dbReference>
<dbReference type="InterPro" id="IPR006555">
    <property type="entry name" value="ATP-dep_Helicase_C"/>
</dbReference>
<keyword evidence="2" id="KW-0378">Hydrolase</keyword>
<dbReference type="GO" id="GO:0016818">
    <property type="term" value="F:hydrolase activity, acting on acid anhydrides, in phosphorus-containing anhydrides"/>
    <property type="evidence" value="ECO:0007669"/>
    <property type="project" value="InterPro"/>
</dbReference>
<name>A0A1M6UR66_SELRU</name>
<dbReference type="AlphaFoldDB" id="A0A1M6UR66"/>
<dbReference type="SUPFAM" id="SSF52540">
    <property type="entry name" value="P-loop containing nucleoside triphosphate hydrolases"/>
    <property type="match status" value="1"/>
</dbReference>
<dbReference type="Pfam" id="PF00270">
    <property type="entry name" value="DEAD"/>
    <property type="match status" value="1"/>
</dbReference>
<dbReference type="RefSeq" id="WP_073089939.1">
    <property type="nucleotide sequence ID" value="NZ_FRBC01000014.1"/>
</dbReference>
<keyword evidence="2" id="KW-0347">Helicase</keyword>
<proteinExistence type="predicted"/>
<dbReference type="PROSITE" id="PS51192">
    <property type="entry name" value="HELICASE_ATP_BIND_1"/>
    <property type="match status" value="1"/>
</dbReference>
<dbReference type="InterPro" id="IPR027417">
    <property type="entry name" value="P-loop_NTPase"/>
</dbReference>
<evidence type="ECO:0000313" key="2">
    <source>
        <dbReference type="EMBL" id="SHK71586.1"/>
    </source>
</evidence>
<dbReference type="SMART" id="SM00491">
    <property type="entry name" value="HELICc2"/>
    <property type="match status" value="1"/>
</dbReference>
<gene>
    <name evidence="2" type="ORF">SAMN05216582_11419</name>
</gene>
<sequence length="837" mass="95100">MNILSRLNSREKVKTIKPREIFMSLPTKAPGFGYPRDVQSEVWKKWFDLRNEKNVIVKMNTGSGKTTVGLIILQSCLNEGKGPAVYAVPDKFLVNQVLEEAKKLGVTVTDDKDDYNYLNSKAILITTIQTIVNGHSAFGMRKNNNYPIGSLVIDDVHAGIDKIAGQFMIKIKYGTNQYDELIKLFGAYLKDYNPKKYIDVIEMRDSREILLVPFWEWQKKQEDVYRILVKHSNEDNPDIFFGLPLIEGGLDTCDCIITPRCIEISPKGVDINKIESFAGAERRIFMSATLADDSVFVTSLGLDMDDMQNIVTPENANDIGDRLIIFPKYINSDITENDIKEKVEEIARKYNVVVIVPSFSRAKFWDPDSKCTVEKDNISDVVGNLKKGGHFGKVVFVNRYDGVDLPDETCRMLVIDGLPPLNSIKDRYIQSVAPKSIILLREQIQRIEQGMGRGIRSNDDECCVVLMGDELTDVLARNKGVDFFSSATKCQYDLSKELWDILVEDSEGKPSLDDIFELARYSLEKNPVWISKCKERLSAIRYSCVANVDYKIVALRKAFECSLNRQWKDASECVKKIKDIETISTTKGYLCQVQAEYTNKYDAVMSQQILTAGKKISGAILNPIGGIQYDKTINNISQAQMIKKYLDSCKLSPNELLIEIDGILSNLYIGSEYEKFEMSCNSVGEALGFTCSRPDKCTGGYGPDNLWAIDADTYFIIECKSESKVDFITKDYCNQLSGSVNWFRENYSKYNTGWPIIIHPSKIIDDAASPHEKMVVVTENELEKLRKNVRDFYSALCQSGISLFPTEIDKLLKEYRLRKDDLIREYTVKFLKKKNLM</sequence>
<reference evidence="2 3" key="1">
    <citation type="submission" date="2016-11" db="EMBL/GenBank/DDBJ databases">
        <authorList>
            <person name="Jaros S."/>
            <person name="Januszkiewicz K."/>
            <person name="Wedrychowicz H."/>
        </authorList>
    </citation>
    <scope>NUCLEOTIDE SEQUENCE [LARGE SCALE GENOMIC DNA]</scope>
    <source>
        <strain evidence="2 3">HD4</strain>
    </source>
</reference>
<dbReference type="InterPro" id="IPR011545">
    <property type="entry name" value="DEAD/DEAH_box_helicase_dom"/>
</dbReference>
<dbReference type="EMBL" id="FRBC01000014">
    <property type="protein sequence ID" value="SHK71586.1"/>
    <property type="molecule type" value="Genomic_DNA"/>
</dbReference>
<dbReference type="Proteomes" id="UP000184263">
    <property type="component" value="Unassembled WGS sequence"/>
</dbReference>
<dbReference type="GO" id="GO:0004386">
    <property type="term" value="F:helicase activity"/>
    <property type="evidence" value="ECO:0007669"/>
    <property type="project" value="UniProtKB-KW"/>
</dbReference>
<evidence type="ECO:0000313" key="3">
    <source>
        <dbReference type="Proteomes" id="UP000184263"/>
    </source>
</evidence>
<keyword evidence="2" id="KW-0547">Nucleotide-binding</keyword>
<feature type="domain" description="Helicase ATP-binding" evidence="1">
    <location>
        <begin position="46"/>
        <end position="308"/>
    </location>
</feature>
<protein>
    <submittedName>
        <fullName evidence="2">Helicase C-terminal domain-containing protein</fullName>
    </submittedName>
</protein>
<organism evidence="2 3">
    <name type="scientific">Selenomonas ruminantium</name>
    <dbReference type="NCBI Taxonomy" id="971"/>
    <lineage>
        <taxon>Bacteria</taxon>
        <taxon>Bacillati</taxon>
        <taxon>Bacillota</taxon>
        <taxon>Negativicutes</taxon>
        <taxon>Selenomonadales</taxon>
        <taxon>Selenomonadaceae</taxon>
        <taxon>Selenomonas</taxon>
    </lineage>
</organism>
<dbReference type="GO" id="GO:0006139">
    <property type="term" value="P:nucleobase-containing compound metabolic process"/>
    <property type="evidence" value="ECO:0007669"/>
    <property type="project" value="InterPro"/>
</dbReference>
<dbReference type="InterPro" id="IPR014001">
    <property type="entry name" value="Helicase_ATP-bd"/>
</dbReference>
<evidence type="ECO:0000259" key="1">
    <source>
        <dbReference type="PROSITE" id="PS51192"/>
    </source>
</evidence>
<dbReference type="Gene3D" id="3.40.50.300">
    <property type="entry name" value="P-loop containing nucleotide triphosphate hydrolases"/>
    <property type="match status" value="2"/>
</dbReference>
<keyword evidence="2" id="KW-0067">ATP-binding</keyword>
<dbReference type="SMART" id="SM00487">
    <property type="entry name" value="DEXDc"/>
    <property type="match status" value="1"/>
</dbReference>
<accession>A0A1M6UR66</accession>
<dbReference type="OrthoDB" id="366844at2"/>